<dbReference type="Pfam" id="PF04290">
    <property type="entry name" value="DctQ"/>
    <property type="match status" value="1"/>
</dbReference>
<feature type="domain" description="Tripartite ATP-independent periplasmic transporters DctQ component" evidence="8">
    <location>
        <begin position="33"/>
        <end position="163"/>
    </location>
</feature>
<proteinExistence type="inferred from homology"/>
<keyword evidence="7" id="KW-0997">Cell inner membrane</keyword>
<dbReference type="GO" id="GO:0005886">
    <property type="term" value="C:plasma membrane"/>
    <property type="evidence" value="ECO:0007669"/>
    <property type="project" value="UniProtKB-SubCell"/>
</dbReference>
<evidence type="ECO:0000256" key="1">
    <source>
        <dbReference type="ARBA" id="ARBA00004651"/>
    </source>
</evidence>
<evidence type="ECO:0000256" key="2">
    <source>
        <dbReference type="ARBA" id="ARBA00022448"/>
    </source>
</evidence>
<protein>
    <recommendedName>
        <fullName evidence="7">TRAP transporter small permease protein</fullName>
    </recommendedName>
</protein>
<evidence type="ECO:0000256" key="4">
    <source>
        <dbReference type="ARBA" id="ARBA00022692"/>
    </source>
</evidence>
<evidence type="ECO:0000313" key="9">
    <source>
        <dbReference type="EMBL" id="TPW31832.1"/>
    </source>
</evidence>
<reference evidence="9 10" key="1">
    <citation type="submission" date="2019-06" db="EMBL/GenBank/DDBJ databases">
        <authorList>
            <person name="Li M."/>
        </authorList>
    </citation>
    <scope>NUCLEOTIDE SEQUENCE [LARGE SCALE GENOMIC DNA]</scope>
    <source>
        <strain evidence="9 10">BGMRC2036</strain>
    </source>
</reference>
<dbReference type="InterPro" id="IPR055348">
    <property type="entry name" value="DctQ"/>
</dbReference>
<keyword evidence="10" id="KW-1185">Reference proteome</keyword>
<evidence type="ECO:0000256" key="6">
    <source>
        <dbReference type="ARBA" id="ARBA00023136"/>
    </source>
</evidence>
<comment type="subcellular location">
    <subcellularLocation>
        <location evidence="7">Cell inner membrane</location>
        <topology evidence="7">Multi-pass membrane protein</topology>
    </subcellularLocation>
    <subcellularLocation>
        <location evidence="1">Cell membrane</location>
        <topology evidence="1">Multi-pass membrane protein</topology>
    </subcellularLocation>
</comment>
<comment type="caution">
    <text evidence="9">The sequence shown here is derived from an EMBL/GenBank/DDBJ whole genome shotgun (WGS) entry which is preliminary data.</text>
</comment>
<evidence type="ECO:0000256" key="5">
    <source>
        <dbReference type="ARBA" id="ARBA00022989"/>
    </source>
</evidence>
<evidence type="ECO:0000256" key="3">
    <source>
        <dbReference type="ARBA" id="ARBA00022475"/>
    </source>
</evidence>
<accession>A0A506UBQ2</accession>
<dbReference type="OrthoDB" id="6183232at2"/>
<evidence type="ECO:0000256" key="7">
    <source>
        <dbReference type="RuleBase" id="RU369079"/>
    </source>
</evidence>
<keyword evidence="3" id="KW-1003">Cell membrane</keyword>
<evidence type="ECO:0000259" key="8">
    <source>
        <dbReference type="Pfam" id="PF04290"/>
    </source>
</evidence>
<name>A0A506UBQ2_9HYPH</name>
<comment type="subunit">
    <text evidence="7">The complex comprises the extracytoplasmic solute receptor protein and the two transmembrane proteins.</text>
</comment>
<keyword evidence="5 7" id="KW-1133">Transmembrane helix</keyword>
<comment type="similarity">
    <text evidence="7">Belongs to the TRAP transporter small permease family.</text>
</comment>
<comment type="function">
    <text evidence="7">Part of the tripartite ATP-independent periplasmic (TRAP) transport system.</text>
</comment>
<dbReference type="EMBL" id="VHLG01000003">
    <property type="protein sequence ID" value="TPW31832.1"/>
    <property type="molecule type" value="Genomic_DNA"/>
</dbReference>
<dbReference type="AlphaFoldDB" id="A0A506UBQ2"/>
<sequence length="175" mass="19150">MKAAGADTPRFLWLYRLSLVSAGLGGFAAFAAAIMVSISVLLRALGLGGIRGDFEAMQLVCAACASLFLPLCQYSKGHVMVDLFTAWMPTRGQRRLDGLWTLLFALAWAILSWRLFHGMQTMLDYGDRTMLLNFPVWMIYLPAVIGTGLSAIIALSTGIDDLRARQPVSQMTEVS</sequence>
<keyword evidence="2 7" id="KW-0813">Transport</keyword>
<evidence type="ECO:0000313" key="10">
    <source>
        <dbReference type="Proteomes" id="UP000318801"/>
    </source>
</evidence>
<feature type="transmembrane region" description="Helical" evidence="7">
    <location>
        <begin position="96"/>
        <end position="116"/>
    </location>
</feature>
<gene>
    <name evidence="9" type="ORF">FJU08_07285</name>
</gene>
<dbReference type="Proteomes" id="UP000318801">
    <property type="component" value="Unassembled WGS sequence"/>
</dbReference>
<keyword evidence="6 7" id="KW-0472">Membrane</keyword>
<keyword evidence="4 7" id="KW-0812">Transmembrane</keyword>
<feature type="transmembrane region" description="Helical" evidence="7">
    <location>
        <begin position="136"/>
        <end position="155"/>
    </location>
</feature>
<organism evidence="9 10">
    <name type="scientific">Martelella alba</name>
    <dbReference type="NCBI Taxonomy" id="2590451"/>
    <lineage>
        <taxon>Bacteria</taxon>
        <taxon>Pseudomonadati</taxon>
        <taxon>Pseudomonadota</taxon>
        <taxon>Alphaproteobacteria</taxon>
        <taxon>Hyphomicrobiales</taxon>
        <taxon>Aurantimonadaceae</taxon>
        <taxon>Martelella</taxon>
    </lineage>
</organism>
<comment type="caution">
    <text evidence="7">Lacks conserved residue(s) required for the propagation of feature annotation.</text>
</comment>
<feature type="transmembrane region" description="Helical" evidence="7">
    <location>
        <begin position="12"/>
        <end position="36"/>
    </location>
</feature>
<dbReference type="GO" id="GO:0022857">
    <property type="term" value="F:transmembrane transporter activity"/>
    <property type="evidence" value="ECO:0007669"/>
    <property type="project" value="UniProtKB-UniRule"/>
</dbReference>